<feature type="compositionally biased region" description="Polar residues" evidence="5">
    <location>
        <begin position="1298"/>
        <end position="1309"/>
    </location>
</feature>
<dbReference type="Proteomes" id="UP000230066">
    <property type="component" value="Unassembled WGS sequence"/>
</dbReference>
<feature type="region of interest" description="Disordered" evidence="5">
    <location>
        <begin position="823"/>
        <end position="1014"/>
    </location>
</feature>
<feature type="compositionally biased region" description="Low complexity" evidence="5">
    <location>
        <begin position="1337"/>
        <end position="1348"/>
    </location>
</feature>
<evidence type="ECO:0000259" key="6">
    <source>
        <dbReference type="PROSITE" id="PS51044"/>
    </source>
</evidence>
<dbReference type="PANTHER" id="PTHR10782:SF4">
    <property type="entry name" value="TONALLI, ISOFORM E"/>
    <property type="match status" value="1"/>
</dbReference>
<dbReference type="EMBL" id="JXXN02000128">
    <property type="protein sequence ID" value="THD28521.1"/>
    <property type="molecule type" value="Genomic_DNA"/>
</dbReference>
<feature type="compositionally biased region" description="Acidic residues" evidence="5">
    <location>
        <begin position="1360"/>
        <end position="1377"/>
    </location>
</feature>
<dbReference type="GO" id="GO:0016874">
    <property type="term" value="F:ligase activity"/>
    <property type="evidence" value="ECO:0007669"/>
    <property type="project" value="UniProtKB-KW"/>
</dbReference>
<feature type="compositionally biased region" description="Polar residues" evidence="5">
    <location>
        <begin position="1095"/>
        <end position="1106"/>
    </location>
</feature>
<dbReference type="GO" id="GO:0008270">
    <property type="term" value="F:zinc ion binding"/>
    <property type="evidence" value="ECO:0007669"/>
    <property type="project" value="UniProtKB-KW"/>
</dbReference>
<dbReference type="GO" id="GO:0000785">
    <property type="term" value="C:chromatin"/>
    <property type="evidence" value="ECO:0007669"/>
    <property type="project" value="TreeGrafter"/>
</dbReference>
<feature type="compositionally biased region" description="Polar residues" evidence="5">
    <location>
        <begin position="918"/>
        <end position="939"/>
    </location>
</feature>
<feature type="compositionally biased region" description="Low complexity" evidence="5">
    <location>
        <begin position="823"/>
        <end position="834"/>
    </location>
</feature>
<feature type="compositionally biased region" description="Acidic residues" evidence="5">
    <location>
        <begin position="881"/>
        <end position="890"/>
    </location>
</feature>
<dbReference type="InterPro" id="IPR013083">
    <property type="entry name" value="Znf_RING/FYVE/PHD"/>
</dbReference>
<evidence type="ECO:0000256" key="4">
    <source>
        <dbReference type="PROSITE-ProRule" id="PRU00452"/>
    </source>
</evidence>
<organism evidence="7 8">
    <name type="scientific">Fasciola hepatica</name>
    <name type="common">Liver fluke</name>
    <dbReference type="NCBI Taxonomy" id="6192"/>
    <lineage>
        <taxon>Eukaryota</taxon>
        <taxon>Metazoa</taxon>
        <taxon>Spiralia</taxon>
        <taxon>Lophotrochozoa</taxon>
        <taxon>Platyhelminthes</taxon>
        <taxon>Trematoda</taxon>
        <taxon>Digenea</taxon>
        <taxon>Plagiorchiida</taxon>
        <taxon>Echinostomata</taxon>
        <taxon>Echinostomatoidea</taxon>
        <taxon>Fasciolidae</taxon>
        <taxon>Fasciola</taxon>
    </lineage>
</organism>
<feature type="compositionally biased region" description="Low complexity" evidence="5">
    <location>
        <begin position="1249"/>
        <end position="1272"/>
    </location>
</feature>
<reference evidence="7" key="1">
    <citation type="submission" date="2019-03" db="EMBL/GenBank/DDBJ databases">
        <title>Improved annotation for the trematode Fasciola hepatica.</title>
        <authorList>
            <person name="Choi Y.-J."/>
            <person name="Martin J."/>
            <person name="Mitreva M."/>
        </authorList>
    </citation>
    <scope>NUCLEOTIDE SEQUENCE [LARGE SCALE GENOMIC DNA]</scope>
</reference>
<feature type="region of interest" description="Disordered" evidence="5">
    <location>
        <begin position="1095"/>
        <end position="1151"/>
    </location>
</feature>
<keyword evidence="7" id="KW-0436">Ligase</keyword>
<dbReference type="GO" id="GO:0016925">
    <property type="term" value="P:protein sumoylation"/>
    <property type="evidence" value="ECO:0007669"/>
    <property type="project" value="TreeGrafter"/>
</dbReference>
<evidence type="ECO:0000256" key="2">
    <source>
        <dbReference type="ARBA" id="ARBA00022771"/>
    </source>
</evidence>
<dbReference type="Pfam" id="PF02891">
    <property type="entry name" value="zf-MIZ"/>
    <property type="match status" value="1"/>
</dbReference>
<evidence type="ECO:0000256" key="3">
    <source>
        <dbReference type="ARBA" id="ARBA00022833"/>
    </source>
</evidence>
<dbReference type="PROSITE" id="PS51044">
    <property type="entry name" value="ZF_SP_RING"/>
    <property type="match status" value="1"/>
</dbReference>
<keyword evidence="8" id="KW-1185">Reference proteome</keyword>
<comment type="caution">
    <text evidence="7">The sequence shown here is derived from an EMBL/GenBank/DDBJ whole genome shotgun (WGS) entry which is preliminary data.</text>
</comment>
<feature type="compositionally biased region" description="Acidic residues" evidence="5">
    <location>
        <begin position="956"/>
        <end position="965"/>
    </location>
</feature>
<feature type="region of interest" description="Disordered" evidence="5">
    <location>
        <begin position="166"/>
        <end position="192"/>
    </location>
</feature>
<feature type="compositionally biased region" description="Basic residues" evidence="5">
    <location>
        <begin position="1402"/>
        <end position="1412"/>
    </location>
</feature>
<keyword evidence="3" id="KW-0862">Zinc</keyword>
<proteinExistence type="predicted"/>
<feature type="compositionally biased region" description="Polar residues" evidence="5">
    <location>
        <begin position="1280"/>
        <end position="1289"/>
    </location>
</feature>
<dbReference type="GO" id="GO:0061665">
    <property type="term" value="F:SUMO ligase activity"/>
    <property type="evidence" value="ECO:0007669"/>
    <property type="project" value="TreeGrafter"/>
</dbReference>
<feature type="compositionally biased region" description="Basic and acidic residues" evidence="5">
    <location>
        <begin position="1110"/>
        <end position="1123"/>
    </location>
</feature>
<dbReference type="CDD" id="cd16650">
    <property type="entry name" value="SP-RING_PIAS-like"/>
    <property type="match status" value="1"/>
</dbReference>
<keyword evidence="1" id="KW-0479">Metal-binding</keyword>
<dbReference type="InterPro" id="IPR004181">
    <property type="entry name" value="Znf_MIZ"/>
</dbReference>
<evidence type="ECO:0000256" key="1">
    <source>
        <dbReference type="ARBA" id="ARBA00022723"/>
    </source>
</evidence>
<feature type="domain" description="SP-RING-type" evidence="6">
    <location>
        <begin position="676"/>
        <end position="764"/>
    </location>
</feature>
<feature type="region of interest" description="Disordered" evidence="5">
    <location>
        <begin position="1235"/>
        <end position="1412"/>
    </location>
</feature>
<evidence type="ECO:0000313" key="8">
    <source>
        <dbReference type="Proteomes" id="UP000230066"/>
    </source>
</evidence>
<keyword evidence="2 4" id="KW-0863">Zinc-finger</keyword>
<accession>A0A4E0RNM5</accession>
<dbReference type="PANTHER" id="PTHR10782">
    <property type="entry name" value="ZINC FINGER MIZ DOMAIN-CONTAINING PROTEIN"/>
    <property type="match status" value="1"/>
</dbReference>
<evidence type="ECO:0000256" key="5">
    <source>
        <dbReference type="SAM" id="MobiDB-lite"/>
    </source>
</evidence>
<evidence type="ECO:0000313" key="7">
    <source>
        <dbReference type="EMBL" id="THD28521.1"/>
    </source>
</evidence>
<gene>
    <name evidence="7" type="ORF">D915_000642</name>
</gene>
<feature type="region of interest" description="Disordered" evidence="5">
    <location>
        <begin position="1039"/>
        <end position="1083"/>
    </location>
</feature>
<sequence>MSGPNFPPGSVGSGFSLNFFRPELRAANPASMPAHGQSRNIPPNRSPFLTCQAAQGGAQTTAISSQTQKHPATATIPNLTVITPNGGLVTAAAAAAANLPQFQHQSVLNSLFQTLLRGQNSIGGVSLAMPSANVNVSYINSVNSGVTGCTSVSSTPTASERFVTVSKPSPTMTNDPSQFHGSNRSVHTGVSSNSISLKLPVQKSGSGTSTQKIVHQTGMNHVGLHPLPNSTVVSSDLTESCNPGVRATTITTNTTSNTTNATNVAAQGGEQNSFHSLEMLFHPANIITIQPNLGPGKGIHPPIHKLGSMSFLRWASNGTRSFRRSRMSMWPRCHADLDALHGMSWIIAPTGLLGIYSDSPFLRPVLLLRRVQFATPGNPVSNFPDPDNMIRTLRELADAKVTKYSPFAPDYPTSATAVGFTTDYLSYVFTLDLDRLLVKILSEQLKPVNRRPPGPEWRVVLRLGWATTDFYIPPMHPDKHRQYRALIQEALPRCLSVRVGGRLVNLPDPIFHGGQAQRLGKRLRLSIDITDRLPIRPSNTIRNRIVDIEVSWLHAPLEDQSSALLDLVAGGQVTPLLCHLIGLPLIQVTLDRLYSIHELQTALKPDPKEGCILDKCAFECMNNKDLLPLLVNSDGWPSDGQKGVWGTYDNCTPAEQLLTIDSVKRALKTKFEASMDDDLCITDGTNDGLDYIPICLLCPLTRTRIELPVRSIRCEHLQCFDFTAYLTINRRRPRWTCPICSVPSPFRDLRLDELSAAILADPITEGATFVHVDPSGQWRLAPEEGVDNHSATSHAPAVANAISHDSVNGPALLSPPRLVAVARSSNNSPNRSPSHMVNGDAEETPNPPSLVSPVKSAPVENIPPAVPSIDHQADVEIIVLSDDDDDDDGVDTSGGQSNEPSGTAAVRETNGKSDAPQKESSVGPSQNTRAVSEINQWRNPDQPARGTPDELQIDLTNDDDEDEGEEDRRMTSSAHGACSPSPIDQDKHSSSVTRSHGCTSLDRRNPTATLPNVEDERLCSARPFIVISPLSTTVDDKLTGLSSSDSRGNAVLAESLRLPGTTSSDKNRSDAARSTPGVNTNKTANYRHFFDTFSEMASNPRGSGNANAMIRRESGSQHQDRTTSDGSGRSSKRRHTSDRRDDPDSPWRMIRPVSSYLQSEGRSMDDCVPGVDLFDYSDDEPAFSLDGSRHLPVTSSSCLSSLSVTDPHITTASGRHRPPILKEAQANALTRLMQQRAARPHVAPTGPVASLSSAAAANVPSTSSSTPATISPGRARKSTTRGNLSSTSRGRCVARRGGSNTNRSIIASTSHKRGRAESSRRGGTMASIRMTDDSESSHGSCFSSEMSCVSASDETSRDEQESDNEMNTEEEDDDSIDSDSSNDRWSPSRHGRANLTVDVRRSRVRRKHVSRR</sequence>
<protein>
    <submittedName>
        <fullName evidence="7">E3 SUMO-protein ligase pli1</fullName>
    </submittedName>
</protein>
<dbReference type="Gene3D" id="3.30.40.10">
    <property type="entry name" value="Zinc/RING finger domain, C3HC4 (zinc finger)"/>
    <property type="match status" value="1"/>
</dbReference>
<name>A0A4E0RNM5_FASHE</name>